<protein>
    <submittedName>
        <fullName evidence="1">Uncharacterized protein</fullName>
    </submittedName>
</protein>
<evidence type="ECO:0000313" key="1">
    <source>
        <dbReference type="EMBL" id="EOA86289.1"/>
    </source>
</evidence>
<reference evidence="1 2" key="1">
    <citation type="journal article" date="2012" name="PLoS Pathog.">
        <title>Diverse lifestyles and strategies of plant pathogenesis encoded in the genomes of eighteen Dothideomycetes fungi.</title>
        <authorList>
            <person name="Ohm R.A."/>
            <person name="Feau N."/>
            <person name="Henrissat B."/>
            <person name="Schoch C.L."/>
            <person name="Horwitz B.A."/>
            <person name="Barry K.W."/>
            <person name="Condon B.J."/>
            <person name="Copeland A.C."/>
            <person name="Dhillon B."/>
            <person name="Glaser F."/>
            <person name="Hesse C.N."/>
            <person name="Kosti I."/>
            <person name="LaButti K."/>
            <person name="Lindquist E.A."/>
            <person name="Lucas S."/>
            <person name="Salamov A.A."/>
            <person name="Bradshaw R.E."/>
            <person name="Ciuffetti L."/>
            <person name="Hamelin R.C."/>
            <person name="Kema G.H.J."/>
            <person name="Lawrence C."/>
            <person name="Scott J.A."/>
            <person name="Spatafora J.W."/>
            <person name="Turgeon B.G."/>
            <person name="de Wit P.J.G.M."/>
            <person name="Zhong S."/>
            <person name="Goodwin S.B."/>
            <person name="Grigoriev I.V."/>
        </authorList>
    </citation>
    <scope>NUCLEOTIDE SEQUENCE [LARGE SCALE GENOMIC DNA]</scope>
    <source>
        <strain evidence="2">28A</strain>
    </source>
</reference>
<dbReference type="EMBL" id="KB908604">
    <property type="protein sequence ID" value="EOA86289.1"/>
    <property type="molecule type" value="Genomic_DNA"/>
</dbReference>
<gene>
    <name evidence="1" type="ORF">SETTUDRAFT_39771</name>
</gene>
<keyword evidence="2" id="KW-1185">Reference proteome</keyword>
<dbReference type="AlphaFoldDB" id="R0KA41"/>
<dbReference type="Proteomes" id="UP000016935">
    <property type="component" value="Unassembled WGS sequence"/>
</dbReference>
<dbReference type="GeneID" id="19404522"/>
<organism evidence="1 2">
    <name type="scientific">Exserohilum turcicum (strain 28A)</name>
    <name type="common">Northern leaf blight fungus</name>
    <name type="synonym">Setosphaeria turcica</name>
    <dbReference type="NCBI Taxonomy" id="671987"/>
    <lineage>
        <taxon>Eukaryota</taxon>
        <taxon>Fungi</taxon>
        <taxon>Dikarya</taxon>
        <taxon>Ascomycota</taxon>
        <taxon>Pezizomycotina</taxon>
        <taxon>Dothideomycetes</taxon>
        <taxon>Pleosporomycetidae</taxon>
        <taxon>Pleosporales</taxon>
        <taxon>Pleosporineae</taxon>
        <taxon>Pleosporaceae</taxon>
        <taxon>Exserohilum</taxon>
    </lineage>
</organism>
<proteinExistence type="predicted"/>
<reference evidence="1 2" key="2">
    <citation type="journal article" date="2013" name="PLoS Genet.">
        <title>Comparative genome structure, secondary metabolite, and effector coding capacity across Cochliobolus pathogens.</title>
        <authorList>
            <person name="Condon B.J."/>
            <person name="Leng Y."/>
            <person name="Wu D."/>
            <person name="Bushley K.E."/>
            <person name="Ohm R.A."/>
            <person name="Otillar R."/>
            <person name="Martin J."/>
            <person name="Schackwitz W."/>
            <person name="Grimwood J."/>
            <person name="MohdZainudin N."/>
            <person name="Xue C."/>
            <person name="Wang R."/>
            <person name="Manning V.A."/>
            <person name="Dhillon B."/>
            <person name="Tu Z.J."/>
            <person name="Steffenson B.J."/>
            <person name="Salamov A."/>
            <person name="Sun H."/>
            <person name="Lowry S."/>
            <person name="LaButti K."/>
            <person name="Han J."/>
            <person name="Copeland A."/>
            <person name="Lindquist E."/>
            <person name="Barry K."/>
            <person name="Schmutz J."/>
            <person name="Baker S.E."/>
            <person name="Ciuffetti L.M."/>
            <person name="Grigoriev I.V."/>
            <person name="Zhong S."/>
            <person name="Turgeon B.G."/>
        </authorList>
    </citation>
    <scope>NUCLEOTIDE SEQUENCE [LARGE SCALE GENOMIC DNA]</scope>
    <source>
        <strain evidence="2">28A</strain>
    </source>
</reference>
<name>R0KA41_EXST2</name>
<evidence type="ECO:0000313" key="2">
    <source>
        <dbReference type="Proteomes" id="UP000016935"/>
    </source>
</evidence>
<dbReference type="RefSeq" id="XP_008026123.1">
    <property type="nucleotide sequence ID" value="XM_008027932.1"/>
</dbReference>
<accession>R0KA41</accession>
<dbReference type="OrthoDB" id="2608216at2759"/>
<dbReference type="HOGENOM" id="CLU_1289648_0_0_1"/>
<sequence length="214" mass="23259">MELGGSYGDSDSEDELLDAEDAEALQDQVLAFMLALLDYKLPSTKFKSGFISGMAVLGVSADRGWLDALTYTPKQSAVVAISRMLERTAKVDKLVAGGYSEEAASRIAPTHLELVQDMGYRFMVLAEFNGQPTPMDSVLRLRAFGFTAQFNTNAEGLDSEGEVVPKTTPCPAIYWDKLVDNAAAQQAGWSFMEDGRNCGATSVQDPKRWLAGRV</sequence>